<protein>
    <submittedName>
        <fullName evidence="3">DUF3153 domain-containing protein</fullName>
    </submittedName>
</protein>
<keyword evidence="4" id="KW-1185">Reference proteome</keyword>
<dbReference type="AlphaFoldDB" id="A0A8J8KBW1"/>
<dbReference type="Pfam" id="PF21946">
    <property type="entry name" value="LppM"/>
    <property type="match status" value="1"/>
</dbReference>
<organism evidence="3 4">
    <name type="scientific">Calidifontibacillus erzurumensis</name>
    <dbReference type="NCBI Taxonomy" id="2741433"/>
    <lineage>
        <taxon>Bacteria</taxon>
        <taxon>Bacillati</taxon>
        <taxon>Bacillota</taxon>
        <taxon>Bacilli</taxon>
        <taxon>Bacillales</taxon>
        <taxon>Bacillaceae</taxon>
        <taxon>Calidifontibacillus/Schinkia group</taxon>
        <taxon>Calidifontibacillus</taxon>
    </lineage>
</organism>
<keyword evidence="1" id="KW-1133">Transmembrane helix</keyword>
<dbReference type="Proteomes" id="UP000625804">
    <property type="component" value="Unassembled WGS sequence"/>
</dbReference>
<feature type="domain" description="LppM" evidence="2">
    <location>
        <begin position="26"/>
        <end position="193"/>
    </location>
</feature>
<name>A0A8J8KBW1_9BACI</name>
<gene>
    <name evidence="3" type="ORF">HR057_11480</name>
</gene>
<evidence type="ECO:0000313" key="4">
    <source>
        <dbReference type="Proteomes" id="UP000625804"/>
    </source>
</evidence>
<accession>A0A8J8KBW1</accession>
<evidence type="ECO:0000313" key="3">
    <source>
        <dbReference type="EMBL" id="NSL52374.1"/>
    </source>
</evidence>
<sequence length="225" mass="25220">MRKFTFIALISLFLLFLSGCVEGVYHLKVNKNGSADAEFKLAMSPLILDMFNNSNPISKVKKEAESEGYQVATYRSGNLVGIQAKKHYNSIRDFKGFREMFNQEGEIPLKVKKSLFTTTYILDANIDLSNLAISEEKDFIGLETAMINSIDLRFLLTLPVKIENHNASNVTDEGKTLEWILIPGEDNPIHLEAKIINITNIAVIIGLLALVAFVIILKKKKLKNS</sequence>
<keyword evidence="1" id="KW-0812">Transmembrane</keyword>
<dbReference type="InterPro" id="IPR053807">
    <property type="entry name" value="LppM"/>
</dbReference>
<proteinExistence type="predicted"/>
<comment type="caution">
    <text evidence="3">The sequence shown here is derived from an EMBL/GenBank/DDBJ whole genome shotgun (WGS) entry which is preliminary data.</text>
</comment>
<reference evidence="3" key="1">
    <citation type="submission" date="2020-06" db="EMBL/GenBank/DDBJ databases">
        <title>A novel thermopfilic bacterium from Erzurum, Turkey.</title>
        <authorList>
            <person name="Adiguzel A."/>
            <person name="Ay H."/>
            <person name="Baltaci M.O."/>
        </authorList>
    </citation>
    <scope>NUCLEOTIDE SEQUENCE</scope>
    <source>
        <strain evidence="3">P2</strain>
    </source>
</reference>
<dbReference type="PROSITE" id="PS51257">
    <property type="entry name" value="PROKAR_LIPOPROTEIN"/>
    <property type="match status" value="1"/>
</dbReference>
<evidence type="ECO:0000259" key="2">
    <source>
        <dbReference type="Pfam" id="PF21946"/>
    </source>
</evidence>
<keyword evidence="1" id="KW-0472">Membrane</keyword>
<feature type="transmembrane region" description="Helical" evidence="1">
    <location>
        <begin position="195"/>
        <end position="217"/>
    </location>
</feature>
<dbReference type="RefSeq" id="WP_173731579.1">
    <property type="nucleotide sequence ID" value="NZ_JABTTE010000015.1"/>
</dbReference>
<dbReference type="EMBL" id="JABTTE010000015">
    <property type="protein sequence ID" value="NSL52374.1"/>
    <property type="molecule type" value="Genomic_DNA"/>
</dbReference>
<evidence type="ECO:0000256" key="1">
    <source>
        <dbReference type="SAM" id="Phobius"/>
    </source>
</evidence>